<keyword evidence="1" id="KW-1133">Transmembrane helix</keyword>
<keyword evidence="1" id="KW-0812">Transmembrane</keyword>
<evidence type="ECO:0000313" key="2">
    <source>
        <dbReference type="EMBL" id="KAK4779104.1"/>
    </source>
</evidence>
<feature type="transmembrane region" description="Helical" evidence="1">
    <location>
        <begin position="18"/>
        <end position="38"/>
    </location>
</feature>
<keyword evidence="3" id="KW-1185">Reference proteome</keyword>
<organism evidence="2 3">
    <name type="scientific">Trapa natans</name>
    <name type="common">Water chestnut</name>
    <dbReference type="NCBI Taxonomy" id="22666"/>
    <lineage>
        <taxon>Eukaryota</taxon>
        <taxon>Viridiplantae</taxon>
        <taxon>Streptophyta</taxon>
        <taxon>Embryophyta</taxon>
        <taxon>Tracheophyta</taxon>
        <taxon>Spermatophyta</taxon>
        <taxon>Magnoliopsida</taxon>
        <taxon>eudicotyledons</taxon>
        <taxon>Gunneridae</taxon>
        <taxon>Pentapetalae</taxon>
        <taxon>rosids</taxon>
        <taxon>malvids</taxon>
        <taxon>Myrtales</taxon>
        <taxon>Lythraceae</taxon>
        <taxon>Trapa</taxon>
    </lineage>
</organism>
<dbReference type="Proteomes" id="UP001346149">
    <property type="component" value="Unassembled WGS sequence"/>
</dbReference>
<sequence length="169" mass="19282">MEALRNIEDKWNLTTQEALILLGCGALALIGLGVVIFLKRSGRKITTDDPLQIHEIQRFHSEKSCRGRLVEAIIGRVLTGSLRWSRAKKWEERPSPLLAFEGGREGWHSHNSESPVWQRPILMGERCQLPRFSGVILYDERGQLLRETCHHQLQEHTAAVGRTTLEDLL</sequence>
<proteinExistence type="predicted"/>
<keyword evidence="1" id="KW-0472">Membrane</keyword>
<evidence type="ECO:0000313" key="3">
    <source>
        <dbReference type="Proteomes" id="UP001346149"/>
    </source>
</evidence>
<dbReference type="PANTHER" id="PTHR33237">
    <property type="entry name" value="F2P16.13 PROTEIN-RELATED"/>
    <property type="match status" value="1"/>
</dbReference>
<dbReference type="PANTHER" id="PTHR33237:SF21">
    <property type="entry name" value="TRANSMEMBRANE PROTEIN"/>
    <property type="match status" value="1"/>
</dbReference>
<comment type="caution">
    <text evidence="2">The sequence shown here is derived from an EMBL/GenBank/DDBJ whole genome shotgun (WGS) entry which is preliminary data.</text>
</comment>
<protein>
    <submittedName>
        <fullName evidence="2">Uncharacterized protein</fullName>
    </submittedName>
</protein>
<accession>A0AAN7QTF9</accession>
<name>A0AAN7QTF9_TRANT</name>
<gene>
    <name evidence="2" type="ORF">SAY86_006632</name>
</gene>
<dbReference type="EMBL" id="JAXQNO010000017">
    <property type="protein sequence ID" value="KAK4779104.1"/>
    <property type="molecule type" value="Genomic_DNA"/>
</dbReference>
<evidence type="ECO:0000256" key="1">
    <source>
        <dbReference type="SAM" id="Phobius"/>
    </source>
</evidence>
<reference evidence="2 3" key="1">
    <citation type="journal article" date="2023" name="Hortic Res">
        <title>Pangenome of water caltrop reveals structural variations and asymmetric subgenome divergence after allopolyploidization.</title>
        <authorList>
            <person name="Zhang X."/>
            <person name="Chen Y."/>
            <person name="Wang L."/>
            <person name="Yuan Y."/>
            <person name="Fang M."/>
            <person name="Shi L."/>
            <person name="Lu R."/>
            <person name="Comes H.P."/>
            <person name="Ma Y."/>
            <person name="Chen Y."/>
            <person name="Huang G."/>
            <person name="Zhou Y."/>
            <person name="Zheng Z."/>
            <person name="Qiu Y."/>
        </authorList>
    </citation>
    <scope>NUCLEOTIDE SEQUENCE [LARGE SCALE GENOMIC DNA]</scope>
    <source>
        <strain evidence="2">F231</strain>
    </source>
</reference>
<dbReference type="AlphaFoldDB" id="A0AAN7QTF9"/>